<dbReference type="InterPro" id="IPR004387">
    <property type="entry name" value="Pept_M50_Zn"/>
</dbReference>
<evidence type="ECO:0000313" key="13">
    <source>
        <dbReference type="EMBL" id="MBL6811352.1"/>
    </source>
</evidence>
<evidence type="ECO:0000256" key="7">
    <source>
        <dbReference type="ARBA" id="ARBA00022833"/>
    </source>
</evidence>
<evidence type="ECO:0000313" key="14">
    <source>
        <dbReference type="Proteomes" id="UP000744438"/>
    </source>
</evidence>
<dbReference type="Proteomes" id="UP000744438">
    <property type="component" value="Unassembled WGS sequence"/>
</dbReference>
<feature type="transmembrane region" description="Helical" evidence="11">
    <location>
        <begin position="362"/>
        <end position="384"/>
    </location>
</feature>
<dbReference type="Pfam" id="PF02163">
    <property type="entry name" value="Peptidase_M50"/>
    <property type="match status" value="1"/>
</dbReference>
<evidence type="ECO:0000256" key="11">
    <source>
        <dbReference type="RuleBase" id="RU362031"/>
    </source>
</evidence>
<name>A0A937LE15_9GAMM</name>
<keyword evidence="4" id="KW-0645">Protease</keyword>
<keyword evidence="6 11" id="KW-0378">Hydrolase</keyword>
<comment type="cofactor">
    <cofactor evidence="1 11">
        <name>Zn(2+)</name>
        <dbReference type="ChEBI" id="CHEBI:29105"/>
    </cofactor>
</comment>
<accession>A0A937LE15</accession>
<feature type="domain" description="PDZ" evidence="12">
    <location>
        <begin position="177"/>
        <end position="247"/>
    </location>
</feature>
<dbReference type="Pfam" id="PF17820">
    <property type="entry name" value="PDZ_6"/>
    <property type="match status" value="2"/>
</dbReference>
<proteinExistence type="inferred from homology"/>
<evidence type="ECO:0000256" key="10">
    <source>
        <dbReference type="ARBA" id="ARBA00023136"/>
    </source>
</evidence>
<comment type="caution">
    <text evidence="13">The sequence shown here is derived from an EMBL/GenBank/DDBJ whole genome shotgun (WGS) entry which is preliminary data.</text>
</comment>
<dbReference type="InterPro" id="IPR008915">
    <property type="entry name" value="Peptidase_M50"/>
</dbReference>
<dbReference type="EMBL" id="JADHQC010000001">
    <property type="protein sequence ID" value="MBL6811352.1"/>
    <property type="molecule type" value="Genomic_DNA"/>
</dbReference>
<dbReference type="InterPro" id="IPR036034">
    <property type="entry name" value="PDZ_sf"/>
</dbReference>
<dbReference type="CDD" id="cd06163">
    <property type="entry name" value="S2P-M50_PDZ_RseP-like"/>
    <property type="match status" value="1"/>
</dbReference>
<keyword evidence="9 11" id="KW-0482">Metalloprotease</keyword>
<evidence type="ECO:0000256" key="8">
    <source>
        <dbReference type="ARBA" id="ARBA00022989"/>
    </source>
</evidence>
<protein>
    <recommendedName>
        <fullName evidence="11">Zinc metalloprotease</fullName>
        <ecNumber evidence="11">3.4.24.-</ecNumber>
    </recommendedName>
</protein>
<keyword evidence="8 11" id="KW-1133">Transmembrane helix</keyword>
<keyword evidence="10 11" id="KW-0472">Membrane</keyword>
<dbReference type="InterPro" id="IPR041489">
    <property type="entry name" value="PDZ_6"/>
</dbReference>
<dbReference type="PANTHER" id="PTHR42837:SF2">
    <property type="entry name" value="MEMBRANE METALLOPROTEASE ARASP2, CHLOROPLASTIC-RELATED"/>
    <property type="match status" value="1"/>
</dbReference>
<dbReference type="EC" id="3.4.24.-" evidence="11"/>
<keyword evidence="11" id="KW-0479">Metal-binding</keyword>
<keyword evidence="7 11" id="KW-0862">Zinc</keyword>
<gene>
    <name evidence="13" type="primary">rseP</name>
    <name evidence="13" type="ORF">ISQ63_00545</name>
</gene>
<dbReference type="PANTHER" id="PTHR42837">
    <property type="entry name" value="REGULATOR OF SIGMA-E PROTEASE RSEP"/>
    <property type="match status" value="1"/>
</dbReference>
<dbReference type="NCBIfam" id="TIGR00054">
    <property type="entry name" value="RIP metalloprotease RseP"/>
    <property type="match status" value="1"/>
</dbReference>
<feature type="transmembrane region" description="Helical" evidence="11">
    <location>
        <begin position="7"/>
        <end position="28"/>
    </location>
</feature>
<evidence type="ECO:0000256" key="9">
    <source>
        <dbReference type="ARBA" id="ARBA00023049"/>
    </source>
</evidence>
<feature type="transmembrane region" description="Helical" evidence="11">
    <location>
        <begin position="95"/>
        <end position="119"/>
    </location>
</feature>
<dbReference type="Gene3D" id="2.30.42.10">
    <property type="match status" value="2"/>
</dbReference>
<dbReference type="GO" id="GO:0046872">
    <property type="term" value="F:metal ion binding"/>
    <property type="evidence" value="ECO:0007669"/>
    <property type="project" value="UniProtKB-KW"/>
</dbReference>
<dbReference type="SMART" id="SM00228">
    <property type="entry name" value="PDZ"/>
    <property type="match status" value="2"/>
</dbReference>
<dbReference type="CDD" id="cd23081">
    <property type="entry name" value="cpPDZ_EcRseP-like"/>
    <property type="match status" value="1"/>
</dbReference>
<dbReference type="GO" id="GO:0006508">
    <property type="term" value="P:proteolysis"/>
    <property type="evidence" value="ECO:0007669"/>
    <property type="project" value="UniProtKB-KW"/>
</dbReference>
<evidence type="ECO:0000256" key="5">
    <source>
        <dbReference type="ARBA" id="ARBA00022692"/>
    </source>
</evidence>
<dbReference type="GO" id="GO:0016020">
    <property type="term" value="C:membrane"/>
    <property type="evidence" value="ECO:0007669"/>
    <property type="project" value="UniProtKB-SubCell"/>
</dbReference>
<sequence length="443" mass="49560">MTFLVYIFSFLALISIIVFIHELGHFSFARLFGVRVLDFSIGFGKSIKSWETKSKTIFNLRLLPFGGYVKMNGEEISDKSQSGDSYASKKYYQKLLITLGGPIFNFILAIVIFFTINLFGIYKIMPIVGDVLPNSIAYKQGIEKGDLISKIDGTKISSFSDAQLALSKRLGESGDLEIEILRNENSFEFYLSINNWLSSKEPSNLLYELGIFPPLEPIIGSVMEASPAAEGGIKPGDKILEISNKPITYWGDIRKEINKSKGNEILVKILRGNEINTLGIKPNLSENTFNWQIGVSSSYELSDKARVLEKYSLKDSLKNSISQTYSVIENSITFIIKIIFGQVSTKNLGGPVMIGQYAGESVIYGGFYSFFYLTALISISLGIVNLFPLPVLDGGQALILTIEKIIGRDIPVRILEFFYRLGTAFLIFLFVFVFFNDIFRILS</sequence>
<reference evidence="13" key="1">
    <citation type="submission" date="2020-10" db="EMBL/GenBank/DDBJ databases">
        <title>Microbiome of the Black Sea water column analyzed by genome centric metagenomics.</title>
        <authorList>
            <person name="Cabello-Yeves P.J."/>
            <person name="Callieri C."/>
            <person name="Picazo A."/>
            <person name="Mehrshad M."/>
            <person name="Haro-Moreno J.M."/>
            <person name="Roda-Garcia J."/>
            <person name="Dzembekova N."/>
            <person name="Slabakova V."/>
            <person name="Slabakova N."/>
            <person name="Moncheva S."/>
            <person name="Rodriguez-Valera F."/>
        </authorList>
    </citation>
    <scope>NUCLEOTIDE SEQUENCE</scope>
    <source>
        <strain evidence="13">BS307-5m-G49</strain>
    </source>
</reference>
<evidence type="ECO:0000256" key="1">
    <source>
        <dbReference type="ARBA" id="ARBA00001947"/>
    </source>
</evidence>
<evidence type="ECO:0000259" key="12">
    <source>
        <dbReference type="PROSITE" id="PS50106"/>
    </source>
</evidence>
<dbReference type="SUPFAM" id="SSF50156">
    <property type="entry name" value="PDZ domain-like"/>
    <property type="match status" value="2"/>
</dbReference>
<dbReference type="InterPro" id="IPR001478">
    <property type="entry name" value="PDZ"/>
</dbReference>
<evidence type="ECO:0000256" key="4">
    <source>
        <dbReference type="ARBA" id="ARBA00022670"/>
    </source>
</evidence>
<feature type="transmembrane region" description="Helical" evidence="11">
    <location>
        <begin position="417"/>
        <end position="439"/>
    </location>
</feature>
<evidence type="ECO:0000256" key="6">
    <source>
        <dbReference type="ARBA" id="ARBA00022801"/>
    </source>
</evidence>
<dbReference type="GO" id="GO:0004222">
    <property type="term" value="F:metalloendopeptidase activity"/>
    <property type="evidence" value="ECO:0007669"/>
    <property type="project" value="InterPro"/>
</dbReference>
<evidence type="ECO:0000256" key="2">
    <source>
        <dbReference type="ARBA" id="ARBA00004141"/>
    </source>
</evidence>
<dbReference type="PROSITE" id="PS50106">
    <property type="entry name" value="PDZ"/>
    <property type="match status" value="1"/>
</dbReference>
<organism evidence="13 14">
    <name type="scientific">SAR86 cluster bacterium</name>
    <dbReference type="NCBI Taxonomy" id="2030880"/>
    <lineage>
        <taxon>Bacteria</taxon>
        <taxon>Pseudomonadati</taxon>
        <taxon>Pseudomonadota</taxon>
        <taxon>Gammaproteobacteria</taxon>
        <taxon>SAR86 cluster</taxon>
    </lineage>
</organism>
<dbReference type="AlphaFoldDB" id="A0A937LE15"/>
<keyword evidence="5 11" id="KW-0812">Transmembrane</keyword>
<comment type="similarity">
    <text evidence="3 11">Belongs to the peptidase M50B family.</text>
</comment>
<comment type="subcellular location">
    <subcellularLocation>
        <location evidence="2">Membrane</location>
        <topology evidence="2">Multi-pass membrane protein</topology>
    </subcellularLocation>
</comment>
<evidence type="ECO:0000256" key="3">
    <source>
        <dbReference type="ARBA" id="ARBA00007931"/>
    </source>
</evidence>